<accession>A0A8J2WZT4</accession>
<dbReference type="OrthoDB" id="420240at2759"/>
<sequence>MPTNDTRGTALMRYAQLWLPLAAALDLQLDRLEDLHATLEAHEKEDVLEMTWPKQKWNYSDAASQIDAFLAPRADWRVVTEPWGRDTVLRLARPAGPLAELRDAFAKEWRVRQWAAGICEEGFIQVAAPTVLGPNAHQWADSLTTAWARGLSIIPRSLMGWAYGPRDGSSGRLCGGGRSQDPFAPGNRWDCLFLPLTVCDEELRHWDNEPRPFGFARKQARPCSPRHNLPCNSGTMKVKHQSAGTDLRKVAGDDHLSLIRAMAMAAMLRPSRYLRRRQAVLRQSHPFPLPNATCALLQVRHHARVETSGGSKFASASFMVDLEDGLRDLGPLVGIDGRTLKETPVLLLTDDGDMVGDASLLNPEIGKVVPLPASTGMTSSAQQFFGSRSGPHQNQIHTDGATELARILLSLDVAARCASAFVGDCTSNFARFVVTYMTGVSLKTPWSFSPGRNCFSDMKTDAKLNRRCERPCRISPEVCKEFGEPPRTCLPPPPNLTQPIFTGPAGGRFKRLAAEKGMERRPADYRHT</sequence>
<keyword evidence="2" id="KW-1185">Reference proteome</keyword>
<dbReference type="AlphaFoldDB" id="A0A8J2WZT4"/>
<organism evidence="1 2">
    <name type="scientific">Pelagomonas calceolata</name>
    <dbReference type="NCBI Taxonomy" id="35677"/>
    <lineage>
        <taxon>Eukaryota</taxon>
        <taxon>Sar</taxon>
        <taxon>Stramenopiles</taxon>
        <taxon>Ochrophyta</taxon>
        <taxon>Pelagophyceae</taxon>
        <taxon>Pelagomonadales</taxon>
        <taxon>Pelagomonadaceae</taxon>
        <taxon>Pelagomonas</taxon>
    </lineage>
</organism>
<proteinExistence type="predicted"/>
<protein>
    <submittedName>
        <fullName evidence="1">Uncharacterized protein</fullName>
    </submittedName>
</protein>
<dbReference type="EMBL" id="CAKKNE010000002">
    <property type="protein sequence ID" value="CAH0368441.1"/>
    <property type="molecule type" value="Genomic_DNA"/>
</dbReference>
<reference evidence="1" key="1">
    <citation type="submission" date="2021-11" db="EMBL/GenBank/DDBJ databases">
        <authorList>
            <consortium name="Genoscope - CEA"/>
            <person name="William W."/>
        </authorList>
    </citation>
    <scope>NUCLEOTIDE SEQUENCE</scope>
</reference>
<evidence type="ECO:0000313" key="2">
    <source>
        <dbReference type="Proteomes" id="UP000789595"/>
    </source>
</evidence>
<evidence type="ECO:0000313" key="1">
    <source>
        <dbReference type="EMBL" id="CAH0368441.1"/>
    </source>
</evidence>
<dbReference type="Proteomes" id="UP000789595">
    <property type="component" value="Unassembled WGS sequence"/>
</dbReference>
<comment type="caution">
    <text evidence="1">The sequence shown here is derived from an EMBL/GenBank/DDBJ whole genome shotgun (WGS) entry which is preliminary data.</text>
</comment>
<gene>
    <name evidence="1" type="ORF">PECAL_2P15070</name>
</gene>
<name>A0A8J2WZT4_9STRA</name>